<feature type="compositionally biased region" description="Basic and acidic residues" evidence="1">
    <location>
        <begin position="278"/>
        <end position="290"/>
    </location>
</feature>
<dbReference type="EMBL" id="BGPR01180594">
    <property type="protein sequence ID" value="GBM61346.1"/>
    <property type="molecule type" value="Genomic_DNA"/>
</dbReference>
<reference evidence="10 11" key="1">
    <citation type="journal article" date="2019" name="Sci. Rep.">
        <title>Orb-weaving spider Araneus ventricosus genome elucidates the spidroin gene catalogue.</title>
        <authorList>
            <person name="Kono N."/>
            <person name="Nakamura H."/>
            <person name="Ohtoshi R."/>
            <person name="Moran D.A.P."/>
            <person name="Shinohara A."/>
            <person name="Yoshida Y."/>
            <person name="Fujiwara M."/>
            <person name="Mori M."/>
            <person name="Tomita M."/>
            <person name="Arakawa K."/>
        </authorList>
    </citation>
    <scope>NUCLEOTIDE SEQUENCE [LARGE SCALE GENOMIC DNA]</scope>
</reference>
<dbReference type="EMBL" id="BGPR01180563">
    <property type="protein sequence ID" value="GBM61259.1"/>
    <property type="molecule type" value="Genomic_DNA"/>
</dbReference>
<feature type="region of interest" description="Disordered" evidence="1">
    <location>
        <begin position="178"/>
        <end position="210"/>
    </location>
</feature>
<dbReference type="EMBL" id="BGPR01180550">
    <property type="protein sequence ID" value="GBM61223.1"/>
    <property type="molecule type" value="Genomic_DNA"/>
</dbReference>
<evidence type="ECO:0000313" key="5">
    <source>
        <dbReference type="EMBL" id="GBM61272.1"/>
    </source>
</evidence>
<evidence type="ECO:0000256" key="1">
    <source>
        <dbReference type="SAM" id="MobiDB-lite"/>
    </source>
</evidence>
<dbReference type="EMBL" id="BGPR01180602">
    <property type="protein sequence ID" value="GBM61378.1"/>
    <property type="molecule type" value="Genomic_DNA"/>
</dbReference>
<name>A0A4Y2H5Q8_ARAVE</name>
<evidence type="ECO:0000313" key="9">
    <source>
        <dbReference type="EMBL" id="GBM61378.1"/>
    </source>
</evidence>
<dbReference type="EMBL" id="BGPR01180622">
    <property type="protein sequence ID" value="GBM61440.1"/>
    <property type="molecule type" value="Genomic_DNA"/>
</dbReference>
<dbReference type="OrthoDB" id="6411265at2759"/>
<dbReference type="EMBL" id="BGPR01180581">
    <property type="protein sequence ID" value="GBM61304.1"/>
    <property type="molecule type" value="Genomic_DNA"/>
</dbReference>
<feature type="transmembrane region" description="Helical" evidence="2">
    <location>
        <begin position="144"/>
        <end position="167"/>
    </location>
</feature>
<protein>
    <submittedName>
        <fullName evidence="10">Uncharacterized protein</fullName>
    </submittedName>
</protein>
<evidence type="ECO:0000313" key="6">
    <source>
        <dbReference type="EMBL" id="GBM61304.1"/>
    </source>
</evidence>
<organism evidence="10 11">
    <name type="scientific">Araneus ventricosus</name>
    <name type="common">Orbweaver spider</name>
    <name type="synonym">Epeira ventricosa</name>
    <dbReference type="NCBI Taxonomy" id="182803"/>
    <lineage>
        <taxon>Eukaryota</taxon>
        <taxon>Metazoa</taxon>
        <taxon>Ecdysozoa</taxon>
        <taxon>Arthropoda</taxon>
        <taxon>Chelicerata</taxon>
        <taxon>Arachnida</taxon>
        <taxon>Araneae</taxon>
        <taxon>Araneomorphae</taxon>
        <taxon>Entelegynae</taxon>
        <taxon>Araneoidea</taxon>
        <taxon>Araneidae</taxon>
        <taxon>Araneus</taxon>
    </lineage>
</organism>
<dbReference type="AlphaFoldDB" id="A0A4Y2H5Q8"/>
<keyword evidence="11" id="KW-1185">Reference proteome</keyword>
<evidence type="ECO:0000313" key="3">
    <source>
        <dbReference type="EMBL" id="GBM61223.1"/>
    </source>
</evidence>
<dbReference type="Proteomes" id="UP000499080">
    <property type="component" value="Unassembled WGS sequence"/>
</dbReference>
<comment type="caution">
    <text evidence="10">The sequence shown here is derived from an EMBL/GenBank/DDBJ whole genome shotgun (WGS) entry which is preliminary data.</text>
</comment>
<proteinExistence type="predicted"/>
<dbReference type="EMBL" id="BGPR01180570">
    <property type="protein sequence ID" value="GBM61272.1"/>
    <property type="molecule type" value="Genomic_DNA"/>
</dbReference>
<evidence type="ECO:0000313" key="11">
    <source>
        <dbReference type="Proteomes" id="UP000499080"/>
    </source>
</evidence>
<evidence type="ECO:0000313" key="8">
    <source>
        <dbReference type="EMBL" id="GBM61346.1"/>
    </source>
</evidence>
<feature type="region of interest" description="Disordered" evidence="1">
    <location>
        <begin position="255"/>
        <end position="307"/>
    </location>
</feature>
<dbReference type="EMBL" id="BGPR01180582">
    <property type="protein sequence ID" value="GBM61309.1"/>
    <property type="molecule type" value="Genomic_DNA"/>
</dbReference>
<accession>A0A4Y2H5Q8</accession>
<keyword evidence="2" id="KW-0472">Membrane</keyword>
<gene>
    <name evidence="9" type="ORF">AVEN_131504_1</name>
    <name evidence="3" type="ORF">AVEN_191462_1</name>
    <name evidence="10" type="ORF">AVEN_201943_1</name>
    <name evidence="4" type="ORF">AVEN_256370_1</name>
    <name evidence="6" type="ORF">AVEN_38057_1</name>
    <name evidence="7" type="ORF">AVEN_39390_1</name>
    <name evidence="8" type="ORF">AVEN_83646_1</name>
    <name evidence="5" type="ORF">AVEN_8753_1</name>
</gene>
<sequence length="307" mass="34370">MNSISFCNKAIVNKCFFKNLVSVVSFLYKAFYSILLSASCYEFYVFCDLEDCEEGKLPKWLKLNETEPKPKSYGEPEEVVFLFTEEIPKIENLPLFFAIKSVGEKGKVSVLSNKAEILLSLSPEPSTTTAPITKKLATSDTTGIIVGCTIIGVLLLLCLGAVLYFFVFKPRRHAKPSDIDNNGYFQDKNQDGTEDSGSFRAVPTRNRDASSMRRVESFPVLLYTHDQLKDFKKKVDPPLYKPTIAPRPWMSMNVLSNNELNKGGDSKSVGSASTLPMNDKHRSAEMKQLDDISLASETPQSEEPIKF</sequence>
<keyword evidence="2" id="KW-0812">Transmembrane</keyword>
<evidence type="ECO:0000313" key="10">
    <source>
        <dbReference type="EMBL" id="GBM61440.1"/>
    </source>
</evidence>
<evidence type="ECO:0000256" key="2">
    <source>
        <dbReference type="SAM" id="Phobius"/>
    </source>
</evidence>
<evidence type="ECO:0000313" key="4">
    <source>
        <dbReference type="EMBL" id="GBM61259.1"/>
    </source>
</evidence>
<evidence type="ECO:0000313" key="7">
    <source>
        <dbReference type="EMBL" id="GBM61309.1"/>
    </source>
</evidence>
<keyword evidence="2" id="KW-1133">Transmembrane helix</keyword>